<feature type="domain" description="EfeO-type cupredoxin-like" evidence="4">
    <location>
        <begin position="88"/>
        <end position="179"/>
    </location>
</feature>
<gene>
    <name evidence="5" type="ORF">US62_C0022G0009</name>
</gene>
<dbReference type="InterPro" id="IPR008972">
    <property type="entry name" value="Cupredoxin"/>
</dbReference>
<dbReference type="AlphaFoldDB" id="A0A0G0KW69"/>
<evidence type="ECO:0000256" key="2">
    <source>
        <dbReference type="ARBA" id="ARBA00023008"/>
    </source>
</evidence>
<dbReference type="GO" id="GO:0046872">
    <property type="term" value="F:metal ion binding"/>
    <property type="evidence" value="ECO:0007669"/>
    <property type="project" value="UniProtKB-KW"/>
</dbReference>
<organism evidence="5 6">
    <name type="scientific">Candidatus Woesebacteria bacterium GW2011_GWA1_37_8</name>
    <dbReference type="NCBI Taxonomy" id="1618546"/>
    <lineage>
        <taxon>Bacteria</taxon>
        <taxon>Candidatus Woeseibacteriota</taxon>
    </lineage>
</organism>
<dbReference type="SUPFAM" id="SSF49503">
    <property type="entry name" value="Cupredoxins"/>
    <property type="match status" value="1"/>
</dbReference>
<dbReference type="Proteomes" id="UP000034603">
    <property type="component" value="Unassembled WGS sequence"/>
</dbReference>
<dbReference type="Gene3D" id="2.60.40.420">
    <property type="entry name" value="Cupredoxins - blue copper proteins"/>
    <property type="match status" value="1"/>
</dbReference>
<keyword evidence="1" id="KW-0479">Metal-binding</keyword>
<evidence type="ECO:0000313" key="5">
    <source>
        <dbReference type="EMBL" id="KKQ44746.1"/>
    </source>
</evidence>
<proteinExistence type="predicted"/>
<dbReference type="PANTHER" id="PTHR38439:SF3">
    <property type="entry name" value="COPPER-RESISTANT CUPROPROTEIN COPI"/>
    <property type="match status" value="1"/>
</dbReference>
<reference evidence="5 6" key="1">
    <citation type="journal article" date="2015" name="Nature">
        <title>rRNA introns, odd ribosomes, and small enigmatic genomes across a large radiation of phyla.</title>
        <authorList>
            <person name="Brown C.T."/>
            <person name="Hug L.A."/>
            <person name="Thomas B.C."/>
            <person name="Sharon I."/>
            <person name="Castelle C.J."/>
            <person name="Singh A."/>
            <person name="Wilkins M.J."/>
            <person name="Williams K.H."/>
            <person name="Banfield J.F."/>
        </authorList>
    </citation>
    <scope>NUCLEOTIDE SEQUENCE [LARGE SCALE GENOMIC DNA]</scope>
</reference>
<evidence type="ECO:0000256" key="1">
    <source>
        <dbReference type="ARBA" id="ARBA00022723"/>
    </source>
</evidence>
<dbReference type="InterPro" id="IPR050845">
    <property type="entry name" value="Cu-binding_ET"/>
</dbReference>
<dbReference type="InterPro" id="IPR033138">
    <property type="entry name" value="Cu_oxidase_CS"/>
</dbReference>
<feature type="transmembrane region" description="Helical" evidence="3">
    <location>
        <begin position="24"/>
        <end position="44"/>
    </location>
</feature>
<protein>
    <submittedName>
        <fullName evidence="5">Plastocyanin</fullName>
    </submittedName>
</protein>
<dbReference type="PANTHER" id="PTHR38439">
    <property type="entry name" value="AURACYANIN-B"/>
    <property type="match status" value="1"/>
</dbReference>
<dbReference type="PROSITE" id="PS00079">
    <property type="entry name" value="MULTICOPPER_OXIDASE1"/>
    <property type="match status" value="1"/>
</dbReference>
<evidence type="ECO:0000259" key="4">
    <source>
        <dbReference type="Pfam" id="PF13473"/>
    </source>
</evidence>
<evidence type="ECO:0000256" key="3">
    <source>
        <dbReference type="SAM" id="Phobius"/>
    </source>
</evidence>
<accession>A0A0G0KW69</accession>
<name>A0A0G0KW69_9BACT</name>
<dbReference type="InterPro" id="IPR028096">
    <property type="entry name" value="EfeO_Cupredoxin"/>
</dbReference>
<keyword evidence="3" id="KW-0472">Membrane</keyword>
<keyword evidence="3" id="KW-1133">Transmembrane helix</keyword>
<sequence>MEEQSTENQPNLQTETGNNNNSSVLMMIGVFLIIVVALVGFLFMKKGKTSASKTSITTLVSPTVTQITESVEGSEIVADDIQTAETTVAQESPIAIEGGSFYFKPNIINAKVGQPVTIKFTSVGGMPHDFVIDELNVKSERVTEGELDIQFTPDKVGTFEFYCSVGNHRKMGMKGTLVVE</sequence>
<dbReference type="EMBL" id="LBTR01000022">
    <property type="protein sequence ID" value="KKQ44746.1"/>
    <property type="molecule type" value="Genomic_DNA"/>
</dbReference>
<keyword evidence="3" id="KW-0812">Transmembrane</keyword>
<keyword evidence="2" id="KW-0186">Copper</keyword>
<evidence type="ECO:0000313" key="6">
    <source>
        <dbReference type="Proteomes" id="UP000034603"/>
    </source>
</evidence>
<dbReference type="CDD" id="cd00920">
    <property type="entry name" value="Cupredoxin"/>
    <property type="match status" value="1"/>
</dbReference>
<comment type="caution">
    <text evidence="5">The sequence shown here is derived from an EMBL/GenBank/DDBJ whole genome shotgun (WGS) entry which is preliminary data.</text>
</comment>
<dbReference type="Pfam" id="PF13473">
    <property type="entry name" value="Cupredoxin_1"/>
    <property type="match status" value="1"/>
</dbReference>